<evidence type="ECO:0000313" key="14">
    <source>
        <dbReference type="EMBL" id="AIL32462.1"/>
    </source>
</evidence>
<evidence type="ECO:0000256" key="11">
    <source>
        <dbReference type="ARBA" id="ARBA00023277"/>
    </source>
</evidence>
<dbReference type="InterPro" id="IPR036412">
    <property type="entry name" value="HAD-like_sf"/>
</dbReference>
<comment type="catalytic activity">
    <reaction evidence="1 13">
        <text>2-phosphoglycolate + H2O = glycolate + phosphate</text>
        <dbReference type="Rhea" id="RHEA:14369"/>
        <dbReference type="ChEBI" id="CHEBI:15377"/>
        <dbReference type="ChEBI" id="CHEBI:29805"/>
        <dbReference type="ChEBI" id="CHEBI:43474"/>
        <dbReference type="ChEBI" id="CHEBI:58033"/>
        <dbReference type="EC" id="3.1.3.18"/>
    </reaction>
</comment>
<evidence type="ECO:0000256" key="10">
    <source>
        <dbReference type="ARBA" id="ARBA00022842"/>
    </source>
</evidence>
<dbReference type="AlphaFoldDB" id="A0A077DG66"/>
<evidence type="ECO:0000256" key="5">
    <source>
        <dbReference type="ARBA" id="ARBA00011233"/>
    </source>
</evidence>
<evidence type="ECO:0000256" key="12">
    <source>
        <dbReference type="ARBA" id="ARBA00059247"/>
    </source>
</evidence>
<evidence type="ECO:0000256" key="6">
    <source>
        <dbReference type="ARBA" id="ARBA00013078"/>
    </source>
</evidence>
<feature type="active site" description="Nucleophile" evidence="13">
    <location>
        <position position="8"/>
    </location>
</feature>
<sequence>MKKAVFFDLDGTLINSVPDVALACQKMLAELQRPILPESRIQAFLGKGARTLVARCLSNDITHYEVDKDVLEPALQLFRQYYRQHNGEKATLYPYTRETLDTLYSMGVTLALVTNKPSAFTPDLLKKFQLDHYFDLLVCGDTCEHEKPHPAPILYALETLNLTASEVVFVGDSENDTLAAQAAQMDVLLLPYGYTEGKSLSDLNPTAFIQDLRGVIDYIVQN</sequence>
<comment type="cofactor">
    <cofactor evidence="2 13">
        <name>Mg(2+)</name>
        <dbReference type="ChEBI" id="CHEBI:18420"/>
    </cofactor>
</comment>
<dbReference type="InterPro" id="IPR050155">
    <property type="entry name" value="HAD-like_hydrolase_sf"/>
</dbReference>
<dbReference type="GO" id="GO:0005829">
    <property type="term" value="C:cytosol"/>
    <property type="evidence" value="ECO:0007669"/>
    <property type="project" value="TreeGrafter"/>
</dbReference>
<feature type="binding site" evidence="13">
    <location>
        <position position="10"/>
    </location>
    <ligand>
        <name>Mg(2+)</name>
        <dbReference type="ChEBI" id="CHEBI:18420"/>
    </ligand>
</feature>
<dbReference type="SFLD" id="SFLDG01135">
    <property type="entry name" value="C1.5.6:_HAD__Beta-PGM__Phospha"/>
    <property type="match status" value="1"/>
</dbReference>
<dbReference type="GO" id="GO:0006281">
    <property type="term" value="P:DNA repair"/>
    <property type="evidence" value="ECO:0007669"/>
    <property type="project" value="TreeGrafter"/>
</dbReference>
<dbReference type="NCBIfam" id="TIGR01449">
    <property type="entry name" value="PGP_bact"/>
    <property type="match status" value="1"/>
</dbReference>
<dbReference type="GO" id="GO:0046295">
    <property type="term" value="P:glycolate biosynthetic process"/>
    <property type="evidence" value="ECO:0007669"/>
    <property type="project" value="UniProtKB-UniRule"/>
</dbReference>
<dbReference type="GO" id="GO:0008967">
    <property type="term" value="F:phosphoglycolate phosphatase activity"/>
    <property type="evidence" value="ECO:0007669"/>
    <property type="project" value="UniProtKB-UniRule"/>
</dbReference>
<dbReference type="FunFam" id="3.40.50.1000:FF:000022">
    <property type="entry name" value="Phosphoglycolate phosphatase"/>
    <property type="match status" value="1"/>
</dbReference>
<evidence type="ECO:0000256" key="4">
    <source>
        <dbReference type="ARBA" id="ARBA00006171"/>
    </source>
</evidence>
<dbReference type="Proteomes" id="UP000028945">
    <property type="component" value="Chromosome"/>
</dbReference>
<dbReference type="eggNOG" id="COG0546">
    <property type="taxonomic scope" value="Bacteria"/>
</dbReference>
<reference evidence="14 15" key="1">
    <citation type="journal article" date="2014" name="BMC Genomics">
        <title>A genomic perspective on a new bacterial genus and species from the Alcaligenaceae family, Basilea psittacipulmonis.</title>
        <authorList>
            <person name="Whiteson K.L."/>
            <person name="Hernandez D."/>
            <person name="Lazarevic V."/>
            <person name="Gaia N."/>
            <person name="Farinelli L."/>
            <person name="Francois P."/>
            <person name="Pilo P."/>
            <person name="Frey J."/>
            <person name="Schrenzel J."/>
        </authorList>
    </citation>
    <scope>NUCLEOTIDE SEQUENCE [LARGE SCALE GENOMIC DNA]</scope>
    <source>
        <strain evidence="14 15">DSM 24701</strain>
    </source>
</reference>
<dbReference type="GO" id="GO:0019253">
    <property type="term" value="P:reductive pentose-phosphate cycle"/>
    <property type="evidence" value="ECO:0007669"/>
    <property type="project" value="UniProtKB-KW"/>
</dbReference>
<keyword evidence="10 13" id="KW-0460">Magnesium</keyword>
<evidence type="ECO:0000256" key="13">
    <source>
        <dbReference type="HAMAP-Rule" id="MF_00495"/>
    </source>
</evidence>
<dbReference type="UniPathway" id="UPA00865">
    <property type="reaction ID" value="UER00834"/>
</dbReference>
<comment type="pathway">
    <text evidence="3 13">Organic acid metabolism; glycolate biosynthesis; glycolate from 2-phosphoglycolate: step 1/1.</text>
</comment>
<dbReference type="HAMAP" id="MF_00495">
    <property type="entry name" value="GPH_hydrolase_bact"/>
    <property type="match status" value="1"/>
</dbReference>
<keyword evidence="15" id="KW-1185">Reference proteome</keyword>
<proteinExistence type="inferred from homology"/>
<dbReference type="EMBL" id="CP009238">
    <property type="protein sequence ID" value="AIL32462.1"/>
    <property type="molecule type" value="Genomic_DNA"/>
</dbReference>
<keyword evidence="7" id="KW-0113">Calvin cycle</keyword>
<dbReference type="SUPFAM" id="SSF56784">
    <property type="entry name" value="HAD-like"/>
    <property type="match status" value="1"/>
</dbReference>
<evidence type="ECO:0000256" key="9">
    <source>
        <dbReference type="ARBA" id="ARBA00022801"/>
    </source>
</evidence>
<name>A0A077DG66_9BURK</name>
<protein>
    <recommendedName>
        <fullName evidence="6 13">Phosphoglycolate phosphatase</fullName>
        <shortName evidence="13">PGP</shortName>
        <shortName evidence="13">PGPase</shortName>
        <ecNumber evidence="6 13">3.1.3.18</ecNumber>
    </recommendedName>
</protein>
<dbReference type="STRING" id="1072685.IX83_03310"/>
<evidence type="ECO:0000256" key="2">
    <source>
        <dbReference type="ARBA" id="ARBA00001946"/>
    </source>
</evidence>
<dbReference type="GO" id="GO:0046872">
    <property type="term" value="F:metal ion binding"/>
    <property type="evidence" value="ECO:0007669"/>
    <property type="project" value="UniProtKB-KW"/>
</dbReference>
<dbReference type="Pfam" id="PF13419">
    <property type="entry name" value="HAD_2"/>
    <property type="match status" value="1"/>
</dbReference>
<dbReference type="Gene3D" id="3.40.50.1000">
    <property type="entry name" value="HAD superfamily/HAD-like"/>
    <property type="match status" value="1"/>
</dbReference>
<feature type="binding site" evidence="13">
    <location>
        <position position="172"/>
    </location>
    <ligand>
        <name>Mg(2+)</name>
        <dbReference type="ChEBI" id="CHEBI:18420"/>
    </ligand>
</feature>
<dbReference type="HOGENOM" id="CLU_045011_19_1_4"/>
<dbReference type="KEGG" id="bpsi:IX83_03310"/>
<evidence type="ECO:0000256" key="8">
    <source>
        <dbReference type="ARBA" id="ARBA00022723"/>
    </source>
</evidence>
<dbReference type="NCBIfam" id="TIGR01549">
    <property type="entry name" value="HAD-SF-IA-v1"/>
    <property type="match status" value="1"/>
</dbReference>
<evidence type="ECO:0000256" key="3">
    <source>
        <dbReference type="ARBA" id="ARBA00004818"/>
    </source>
</evidence>
<dbReference type="Gene3D" id="1.10.150.240">
    <property type="entry name" value="Putative phosphatase, domain 2"/>
    <property type="match status" value="1"/>
</dbReference>
<dbReference type="PANTHER" id="PTHR43434:SF1">
    <property type="entry name" value="PHOSPHOGLYCOLATE PHOSPHATASE"/>
    <property type="match status" value="1"/>
</dbReference>
<accession>A0A077DG66</accession>
<dbReference type="NCBIfam" id="TIGR01509">
    <property type="entry name" value="HAD-SF-IA-v3"/>
    <property type="match status" value="1"/>
</dbReference>
<dbReference type="NCBIfam" id="NF009695">
    <property type="entry name" value="PRK13222.1-2"/>
    <property type="match status" value="1"/>
</dbReference>
<keyword evidence="8 13" id="KW-0479">Metal-binding</keyword>
<dbReference type="SFLD" id="SFLDG01129">
    <property type="entry name" value="C1.5:_HAD__Beta-PGM__Phosphata"/>
    <property type="match status" value="1"/>
</dbReference>
<comment type="function">
    <text evidence="12 13">Specifically catalyzes the dephosphorylation of 2-phosphoglycolate. Is involved in the dissimilation of the intracellular 2-phosphoglycolate formed during the DNA repair of 3'-phosphoglycolate ends, a major class of DNA lesions induced by oxidative stress.</text>
</comment>
<evidence type="ECO:0000256" key="1">
    <source>
        <dbReference type="ARBA" id="ARBA00000830"/>
    </source>
</evidence>
<dbReference type="InterPro" id="IPR023198">
    <property type="entry name" value="PGP-like_dom2"/>
</dbReference>
<keyword evidence="11 13" id="KW-0119">Carbohydrate metabolism</keyword>
<evidence type="ECO:0000256" key="7">
    <source>
        <dbReference type="ARBA" id="ARBA00022567"/>
    </source>
</evidence>
<keyword evidence="9 13" id="KW-0378">Hydrolase</keyword>
<comment type="similarity">
    <text evidence="4 13">Belongs to the HAD-like hydrolase superfamily. CbbY/CbbZ/Gph/YieH family.</text>
</comment>
<evidence type="ECO:0000313" key="15">
    <source>
        <dbReference type="Proteomes" id="UP000028945"/>
    </source>
</evidence>
<dbReference type="PANTHER" id="PTHR43434">
    <property type="entry name" value="PHOSPHOGLYCOLATE PHOSPHATASE"/>
    <property type="match status" value="1"/>
</dbReference>
<dbReference type="EC" id="3.1.3.18" evidence="6 13"/>
<dbReference type="InterPro" id="IPR023214">
    <property type="entry name" value="HAD_sf"/>
</dbReference>
<gene>
    <name evidence="14" type="ORF">IX83_03310</name>
</gene>
<dbReference type="RefSeq" id="WP_038499113.1">
    <property type="nucleotide sequence ID" value="NZ_AFWK01000019.1"/>
</dbReference>
<comment type="subunit">
    <text evidence="5">Homotrimer.</text>
</comment>
<dbReference type="OrthoDB" id="9807630at2"/>
<dbReference type="InterPro" id="IPR006439">
    <property type="entry name" value="HAD-SF_hydro_IA"/>
</dbReference>
<feature type="binding site" evidence="13">
    <location>
        <position position="8"/>
    </location>
    <ligand>
        <name>Mg(2+)</name>
        <dbReference type="ChEBI" id="CHEBI:18420"/>
    </ligand>
</feature>
<dbReference type="InterPro" id="IPR041492">
    <property type="entry name" value="HAD_2"/>
</dbReference>
<dbReference type="SFLD" id="SFLDS00003">
    <property type="entry name" value="Haloacid_Dehalogenase"/>
    <property type="match status" value="1"/>
</dbReference>
<dbReference type="InterPro" id="IPR037512">
    <property type="entry name" value="PGPase_prok"/>
</dbReference>
<dbReference type="PRINTS" id="PR00413">
    <property type="entry name" value="HADHALOGNASE"/>
</dbReference>
<organism evidence="14 15">
    <name type="scientific">Basilea psittacipulmonis DSM 24701</name>
    <dbReference type="NCBI Taxonomy" id="1072685"/>
    <lineage>
        <taxon>Bacteria</taxon>
        <taxon>Pseudomonadati</taxon>
        <taxon>Pseudomonadota</taxon>
        <taxon>Betaproteobacteria</taxon>
        <taxon>Burkholderiales</taxon>
        <taxon>Alcaligenaceae</taxon>
        <taxon>Basilea</taxon>
    </lineage>
</organism>